<dbReference type="GO" id="GO:0061542">
    <property type="term" value="F:3-demethylubiquinol 3-O-methyltransferase activity"/>
    <property type="evidence" value="ECO:0007669"/>
    <property type="project" value="UniProtKB-EC"/>
</dbReference>
<evidence type="ECO:0000256" key="2">
    <source>
        <dbReference type="ARBA" id="ARBA00022679"/>
    </source>
</evidence>
<evidence type="ECO:0000313" key="5">
    <source>
        <dbReference type="EMBL" id="MFC0321870.1"/>
    </source>
</evidence>
<proteinExistence type="predicted"/>
<dbReference type="EC" id="2.1.1.222" evidence="5"/>
<evidence type="ECO:0000259" key="4">
    <source>
        <dbReference type="Pfam" id="PF08241"/>
    </source>
</evidence>
<name>A0ABV6HSL6_9SPHI</name>
<dbReference type="EMBL" id="JBHLWO010000007">
    <property type="protein sequence ID" value="MFC0321870.1"/>
    <property type="molecule type" value="Genomic_DNA"/>
</dbReference>
<keyword evidence="1 5" id="KW-0489">Methyltransferase</keyword>
<dbReference type="Pfam" id="PF08241">
    <property type="entry name" value="Methyltransf_11"/>
    <property type="match status" value="1"/>
</dbReference>
<evidence type="ECO:0000313" key="6">
    <source>
        <dbReference type="Proteomes" id="UP001589774"/>
    </source>
</evidence>
<keyword evidence="3" id="KW-0949">S-adenosyl-L-methionine</keyword>
<dbReference type="CDD" id="cd02440">
    <property type="entry name" value="AdoMet_MTases"/>
    <property type="match status" value="1"/>
</dbReference>
<evidence type="ECO:0000256" key="3">
    <source>
        <dbReference type="ARBA" id="ARBA00022691"/>
    </source>
</evidence>
<dbReference type="PANTHER" id="PTHR43464:SF19">
    <property type="entry name" value="UBIQUINONE BIOSYNTHESIS O-METHYLTRANSFERASE, MITOCHONDRIAL"/>
    <property type="match status" value="1"/>
</dbReference>
<dbReference type="EC" id="2.1.1.64" evidence="5"/>
<gene>
    <name evidence="5" type="ORF">ACFFI0_26385</name>
</gene>
<protein>
    <submittedName>
        <fullName evidence="5">Class I SAM-dependent methyltransferase</fullName>
        <ecNumber evidence="5">2.1.1.222</ecNumber>
        <ecNumber evidence="5">2.1.1.64</ecNumber>
    </submittedName>
</protein>
<dbReference type="Proteomes" id="UP001589774">
    <property type="component" value="Unassembled WGS sequence"/>
</dbReference>
<evidence type="ECO:0000256" key="1">
    <source>
        <dbReference type="ARBA" id="ARBA00022603"/>
    </source>
</evidence>
<dbReference type="InterPro" id="IPR029063">
    <property type="entry name" value="SAM-dependent_MTases_sf"/>
</dbReference>
<keyword evidence="6" id="KW-1185">Reference proteome</keyword>
<accession>A0ABV6HSL6</accession>
<dbReference type="SUPFAM" id="SSF53335">
    <property type="entry name" value="S-adenosyl-L-methionine-dependent methyltransferases"/>
    <property type="match status" value="1"/>
</dbReference>
<dbReference type="InterPro" id="IPR013216">
    <property type="entry name" value="Methyltransf_11"/>
</dbReference>
<sequence length="243" mass="28103">MKENKYDDPNFFASYGLMPRSTAGLEAAGEWPAFRALLPDLADKTVLDLGCGYGWHCRYAMEQKAKRVTGIDLSKKMLEKAKELTQDQNIQYECVAIEDITFSEATFDVVISSLALHYVSDFQQVCEHVYHCLVPSGTFVFSVEHPVFTAMASQDWFYDEQKNRMHWPIDHYFSEGLRKTRFLNEDVIKYHRTVETYLSNLLDAGFTINRLCEPKPSVSVLKNYPDMVHELRRPIFLLFSVSK</sequence>
<keyword evidence="2 5" id="KW-0808">Transferase</keyword>
<feature type="domain" description="Methyltransferase type 11" evidence="4">
    <location>
        <begin position="47"/>
        <end position="141"/>
    </location>
</feature>
<dbReference type="GO" id="GO:0102208">
    <property type="term" value="F:2-polyprenyl-6-hydroxyphenol methylase activity"/>
    <property type="evidence" value="ECO:0007669"/>
    <property type="project" value="UniProtKB-EC"/>
</dbReference>
<dbReference type="Gene3D" id="3.40.50.150">
    <property type="entry name" value="Vaccinia Virus protein VP39"/>
    <property type="match status" value="1"/>
</dbReference>
<dbReference type="PANTHER" id="PTHR43464">
    <property type="entry name" value="METHYLTRANSFERASE"/>
    <property type="match status" value="1"/>
</dbReference>
<comment type="caution">
    <text evidence="5">The sequence shown here is derived from an EMBL/GenBank/DDBJ whole genome shotgun (WGS) entry which is preliminary data.</text>
</comment>
<dbReference type="RefSeq" id="WP_130857220.1">
    <property type="nucleotide sequence ID" value="NZ_JBHLWO010000007.1"/>
</dbReference>
<organism evidence="5 6">
    <name type="scientific">Olivibacter oleidegradans</name>
    <dbReference type="NCBI Taxonomy" id="760123"/>
    <lineage>
        <taxon>Bacteria</taxon>
        <taxon>Pseudomonadati</taxon>
        <taxon>Bacteroidota</taxon>
        <taxon>Sphingobacteriia</taxon>
        <taxon>Sphingobacteriales</taxon>
        <taxon>Sphingobacteriaceae</taxon>
        <taxon>Olivibacter</taxon>
    </lineage>
</organism>
<reference evidence="5 6" key="1">
    <citation type="submission" date="2024-09" db="EMBL/GenBank/DDBJ databases">
        <authorList>
            <person name="Sun Q."/>
            <person name="Mori K."/>
        </authorList>
    </citation>
    <scope>NUCLEOTIDE SEQUENCE [LARGE SCALE GENOMIC DNA]</scope>
    <source>
        <strain evidence="5 6">CCM 7765</strain>
    </source>
</reference>
<dbReference type="GO" id="GO:0032259">
    <property type="term" value="P:methylation"/>
    <property type="evidence" value="ECO:0007669"/>
    <property type="project" value="UniProtKB-KW"/>
</dbReference>